<feature type="chain" id="PRO_5038978487" evidence="2">
    <location>
        <begin position="20"/>
        <end position="371"/>
    </location>
</feature>
<reference evidence="3" key="1">
    <citation type="submission" date="2020-10" db="EMBL/GenBank/DDBJ databases">
        <authorList>
            <person name="Gilroy R."/>
        </authorList>
    </citation>
    <scope>NUCLEOTIDE SEQUENCE</scope>
    <source>
        <strain evidence="3">ChiGjej3B3-7149</strain>
    </source>
</reference>
<feature type="region of interest" description="Disordered" evidence="1">
    <location>
        <begin position="34"/>
        <end position="61"/>
    </location>
</feature>
<dbReference type="Proteomes" id="UP000824238">
    <property type="component" value="Unassembled WGS sequence"/>
</dbReference>
<evidence type="ECO:0000256" key="1">
    <source>
        <dbReference type="SAM" id="MobiDB-lite"/>
    </source>
</evidence>
<sequence>MKKLLAILLAAILCVGLMAGCGQTTIIVNMGGEDEAEETPVATETPENTPEAAESEAPVVDDTPLPEGQLKTGLAIVSVVSSSSKSASADADGLAQADTTFVSVLVDGDGVIKDCLIDCVQTKIAVSATGEILTAADTAFDSKIVLDDAYDMRKASPIGAEWDEQANFLADYVTGKTLDEVKGIAIDDGGKPTDADITTGCTMNIAEILTAVENAVANAKVLGAGVDDTLYMNCNAIVSSSSKAASADGDGNAQADVTVGAYTLDASGVITSCYLDCVQAKIAVTAAGEIASEVGTSYDSKLVLDDAYDMRKASPIGAEWDEQAWSFAAYATGKTPADIAGVAVDENGHPTSADITSGCTMNVVDFIAVIK</sequence>
<gene>
    <name evidence="3" type="ORF">IAD36_00265</name>
</gene>
<organism evidence="3 4">
    <name type="scientific">Candidatus Scatomorpha intestinigallinarum</name>
    <dbReference type="NCBI Taxonomy" id="2840923"/>
    <lineage>
        <taxon>Bacteria</taxon>
        <taxon>Bacillati</taxon>
        <taxon>Bacillota</taxon>
        <taxon>Clostridia</taxon>
        <taxon>Eubacteriales</taxon>
        <taxon>Candidatus Scatomorpha</taxon>
    </lineage>
</organism>
<dbReference type="PROSITE" id="PS51257">
    <property type="entry name" value="PROKAR_LIPOPROTEIN"/>
    <property type="match status" value="1"/>
</dbReference>
<dbReference type="EMBL" id="DVHH01000007">
    <property type="protein sequence ID" value="HIR54027.1"/>
    <property type="molecule type" value="Genomic_DNA"/>
</dbReference>
<feature type="compositionally biased region" description="Low complexity" evidence="1">
    <location>
        <begin position="39"/>
        <end position="58"/>
    </location>
</feature>
<evidence type="ECO:0000313" key="3">
    <source>
        <dbReference type="EMBL" id="HIR54027.1"/>
    </source>
</evidence>
<proteinExistence type="predicted"/>
<evidence type="ECO:0000256" key="2">
    <source>
        <dbReference type="SAM" id="SignalP"/>
    </source>
</evidence>
<reference evidence="3" key="2">
    <citation type="journal article" date="2021" name="PeerJ">
        <title>Extensive microbial diversity within the chicken gut microbiome revealed by metagenomics and culture.</title>
        <authorList>
            <person name="Gilroy R."/>
            <person name="Ravi A."/>
            <person name="Getino M."/>
            <person name="Pursley I."/>
            <person name="Horton D.L."/>
            <person name="Alikhan N.F."/>
            <person name="Baker D."/>
            <person name="Gharbi K."/>
            <person name="Hall N."/>
            <person name="Watson M."/>
            <person name="Adriaenssens E.M."/>
            <person name="Foster-Nyarko E."/>
            <person name="Jarju S."/>
            <person name="Secka A."/>
            <person name="Antonio M."/>
            <person name="Oren A."/>
            <person name="Chaudhuri R.R."/>
            <person name="La Ragione R."/>
            <person name="Hildebrand F."/>
            <person name="Pallen M.J."/>
        </authorList>
    </citation>
    <scope>NUCLEOTIDE SEQUENCE</scope>
    <source>
        <strain evidence="3">ChiGjej3B3-7149</strain>
    </source>
</reference>
<accession>A0A9D1DJI5</accession>
<dbReference type="AlphaFoldDB" id="A0A9D1DJI5"/>
<protein>
    <submittedName>
        <fullName evidence="3">Uncharacterized protein</fullName>
    </submittedName>
</protein>
<name>A0A9D1DJI5_9FIRM</name>
<evidence type="ECO:0000313" key="4">
    <source>
        <dbReference type="Proteomes" id="UP000824238"/>
    </source>
</evidence>
<comment type="caution">
    <text evidence="3">The sequence shown here is derived from an EMBL/GenBank/DDBJ whole genome shotgun (WGS) entry which is preliminary data.</text>
</comment>
<feature type="signal peptide" evidence="2">
    <location>
        <begin position="1"/>
        <end position="19"/>
    </location>
</feature>
<dbReference type="Gene3D" id="3.90.1010.20">
    <property type="match status" value="2"/>
</dbReference>
<keyword evidence="2" id="KW-0732">Signal</keyword>